<dbReference type="SMART" id="SM00939">
    <property type="entry name" value="PepX_C"/>
    <property type="match status" value="1"/>
</dbReference>
<reference evidence="5" key="1">
    <citation type="journal article" date="2019" name="Int. J. Syst. Evol. Microbiol.">
        <title>The Global Catalogue of Microorganisms (GCM) 10K type strain sequencing project: providing services to taxonomists for standard genome sequencing and annotation.</title>
        <authorList>
            <consortium name="The Broad Institute Genomics Platform"/>
            <consortium name="The Broad Institute Genome Sequencing Center for Infectious Disease"/>
            <person name="Wu L."/>
            <person name="Ma J."/>
        </authorList>
    </citation>
    <scope>NUCLEOTIDE SEQUENCE [LARGE SCALE GENOMIC DNA]</scope>
    <source>
        <strain evidence="5">XZYJ18</strain>
    </source>
</reference>
<protein>
    <submittedName>
        <fullName evidence="4">CocE/NonD family hydrolase</fullName>
    </submittedName>
</protein>
<evidence type="ECO:0000259" key="3">
    <source>
        <dbReference type="SMART" id="SM00939"/>
    </source>
</evidence>
<name>A0ABV9ZC25_9PSEU</name>
<comment type="caution">
    <text evidence="4">The sequence shown here is derived from an EMBL/GenBank/DDBJ whole genome shotgun (WGS) entry which is preliminary data.</text>
</comment>
<keyword evidence="5" id="KW-1185">Reference proteome</keyword>
<keyword evidence="1 4" id="KW-0378">Hydrolase</keyword>
<feature type="region of interest" description="Disordered" evidence="2">
    <location>
        <begin position="1"/>
        <end position="27"/>
    </location>
</feature>
<dbReference type="InterPro" id="IPR029058">
    <property type="entry name" value="AB_hydrolase_fold"/>
</dbReference>
<sequence length="578" mass="63369">MPTTHVAGVEPGQRPLNGPQTTGRDYRNLSDAEFGVRRENDVRIPTRDGTVLLADVYRPDTDRPVPALVAAAPYPRQIQDLGAPTGIIEAGISDFWVPRGYAHVIVNLRGMCGSEGTWTFFDSQERLDLHDIVEWVAEQPWCDGQVGMIGISYYAMAMLAAAVERPPHLAAIFPFHATISGFEFANHNGLYSSGFMDSWLSALALVAPRNRAFRSPLVSLVRRVLALPRVHRRFATFNGEAALAGLEKVQHLPHAEHPWDDLLRACGQEHPVRDAWWDDRELVHRLAAIDIPVYLGTEWTNVPMHLPGTLAAWEQLADKPNVRLALLGDHGLPWPWESMHVEALAWFDHWLKGRDTGTLDGPPIRYVLPGADGWRTAEEWPPTADLTELALQADGRLAPDHGADTAGDRSYDSAYGRLSWTTTPLSEDLDVLGHGELALTAASTATDTGWIVLLEDLAPDGTATPVTQGWLRAALREVDEAASAPGRPILPVRRAAPIPIGEPVDYRIPLVPTARRFAAGHRVRLTVTSDDTVPGSRPMLGFTHTPVATTATNTVHATSRLLLPVAPSITTPENQERS</sequence>
<dbReference type="RefSeq" id="WP_378021291.1">
    <property type="nucleotide sequence ID" value="NZ_JBHSKG010000005.1"/>
</dbReference>
<dbReference type="InterPro" id="IPR008979">
    <property type="entry name" value="Galactose-bd-like_sf"/>
</dbReference>
<evidence type="ECO:0000256" key="1">
    <source>
        <dbReference type="ARBA" id="ARBA00022801"/>
    </source>
</evidence>
<proteinExistence type="predicted"/>
<dbReference type="InterPro" id="IPR005674">
    <property type="entry name" value="CocE/Ser_esterase"/>
</dbReference>
<accession>A0ABV9ZC25</accession>
<dbReference type="InterPro" id="IPR013736">
    <property type="entry name" value="Xaa-Pro_dipept_C"/>
</dbReference>
<dbReference type="Pfam" id="PF02129">
    <property type="entry name" value="Peptidase_S15"/>
    <property type="match status" value="1"/>
</dbReference>
<evidence type="ECO:0000256" key="2">
    <source>
        <dbReference type="SAM" id="MobiDB-lite"/>
    </source>
</evidence>
<dbReference type="Gene3D" id="1.10.3020.10">
    <property type="entry name" value="alpha-amino acid ester hydrolase ( Helical cap domain)"/>
    <property type="match status" value="1"/>
</dbReference>
<dbReference type="SUPFAM" id="SSF53474">
    <property type="entry name" value="alpha/beta-Hydrolases"/>
    <property type="match status" value="1"/>
</dbReference>
<dbReference type="PANTHER" id="PTHR43056">
    <property type="entry name" value="PEPTIDASE S9 PROLYL OLIGOPEPTIDASE"/>
    <property type="match status" value="1"/>
</dbReference>
<evidence type="ECO:0000313" key="5">
    <source>
        <dbReference type="Proteomes" id="UP001596175"/>
    </source>
</evidence>
<dbReference type="SUPFAM" id="SSF49785">
    <property type="entry name" value="Galactose-binding domain-like"/>
    <property type="match status" value="1"/>
</dbReference>
<gene>
    <name evidence="4" type="ORF">ACFPK1_12745</name>
</gene>
<dbReference type="InterPro" id="IPR000383">
    <property type="entry name" value="Xaa-Pro-like_dom"/>
</dbReference>
<organism evidence="4 5">
    <name type="scientific">Actinomycetospora rhizophila</name>
    <dbReference type="NCBI Taxonomy" id="1416876"/>
    <lineage>
        <taxon>Bacteria</taxon>
        <taxon>Bacillati</taxon>
        <taxon>Actinomycetota</taxon>
        <taxon>Actinomycetes</taxon>
        <taxon>Pseudonocardiales</taxon>
        <taxon>Pseudonocardiaceae</taxon>
        <taxon>Actinomycetospora</taxon>
    </lineage>
</organism>
<dbReference type="Pfam" id="PF08530">
    <property type="entry name" value="PepX_C"/>
    <property type="match status" value="1"/>
</dbReference>
<evidence type="ECO:0000313" key="4">
    <source>
        <dbReference type="EMBL" id="MFC5139103.1"/>
    </source>
</evidence>
<dbReference type="InterPro" id="IPR050585">
    <property type="entry name" value="Xaa-Pro_dipeptidyl-ppase/CocE"/>
</dbReference>
<dbReference type="Proteomes" id="UP001596175">
    <property type="component" value="Unassembled WGS sequence"/>
</dbReference>
<dbReference type="PANTHER" id="PTHR43056:SF10">
    <property type="entry name" value="COCE_NOND FAMILY, PUTATIVE (AFU_ORTHOLOGUE AFUA_7G00600)-RELATED"/>
    <property type="match status" value="1"/>
</dbReference>
<dbReference type="NCBIfam" id="TIGR00976">
    <property type="entry name" value="CocE_NonD"/>
    <property type="match status" value="1"/>
</dbReference>
<dbReference type="Gene3D" id="2.60.120.260">
    <property type="entry name" value="Galactose-binding domain-like"/>
    <property type="match status" value="1"/>
</dbReference>
<dbReference type="GO" id="GO:0016787">
    <property type="term" value="F:hydrolase activity"/>
    <property type="evidence" value="ECO:0007669"/>
    <property type="project" value="UniProtKB-KW"/>
</dbReference>
<feature type="domain" description="Xaa-Pro dipeptidyl-peptidase C-terminal" evidence="3">
    <location>
        <begin position="344"/>
        <end position="562"/>
    </location>
</feature>
<dbReference type="EMBL" id="JBHSKG010000005">
    <property type="protein sequence ID" value="MFC5139103.1"/>
    <property type="molecule type" value="Genomic_DNA"/>
</dbReference>
<dbReference type="Gene3D" id="3.40.50.1820">
    <property type="entry name" value="alpha/beta hydrolase"/>
    <property type="match status" value="1"/>
</dbReference>